<proteinExistence type="inferred from homology"/>
<evidence type="ECO:0000256" key="1">
    <source>
        <dbReference type="ARBA" id="ARBA00007673"/>
    </source>
</evidence>
<evidence type="ECO:0000313" key="5">
    <source>
        <dbReference type="Proteomes" id="UP000183529"/>
    </source>
</evidence>
<dbReference type="AlphaFoldDB" id="A0AAQ1GFD4"/>
<dbReference type="InterPro" id="IPR047687">
    <property type="entry name" value="OMA_tautomer-like"/>
</dbReference>
<dbReference type="PANTHER" id="PTHR43709:SF3">
    <property type="entry name" value="ISOMERASE YBHH-RELATED"/>
    <property type="match status" value="1"/>
</dbReference>
<keyword evidence="2" id="KW-0413">Isomerase</keyword>
<feature type="region of interest" description="Disordered" evidence="3">
    <location>
        <begin position="1"/>
        <end position="26"/>
    </location>
</feature>
<sequence>MATSAAGSQQQGTTGGTEIRTAQAQEGVGQTRIRCMQMRGGTSKGAYFLASDLPADPAARDRVLLAVMGSPDPRQIDGIGGADPLTSKVAIVSPSTRADADVDYLFAQVVVDEARVDYGQNCGNILAGVGPFAIERGLVDARDGTTAVAIHMLNTGQIAVASVSTPGRQVQYDGDARIDGVPGTAAAIPLAFRDTAGSTCGALLPTGNLKDTIDGVEVTCIDNGMPLVLIRARDLDRTGYETRDELDADAALKARVEAIRLAVGPRMNLGDVSARTVPKMCLIAPPRAGGAISTRSFIPHRCHASIGVLGAVSVATAAVLPGTVCDGIAELGDASGVKRLAVEHPTGEFTVELTLAHENGATEVTGAALLRTARWLFDGVVGVPSAVWRA</sequence>
<name>A0AAQ1GFD4_9BURK</name>
<dbReference type="NCBIfam" id="NF033377">
    <property type="entry name" value="OMA_tautomer"/>
    <property type="match status" value="1"/>
</dbReference>
<accession>A0AAQ1GFD4</accession>
<reference evidence="4 5" key="1">
    <citation type="submission" date="2016-10" db="EMBL/GenBank/DDBJ databases">
        <authorList>
            <person name="Varghese N."/>
            <person name="Submissions S."/>
        </authorList>
    </citation>
    <scope>NUCLEOTIDE SEQUENCE [LARGE SCALE GENOMIC DNA]</scope>
    <source>
        <strain evidence="4 5">LMG 22274</strain>
    </source>
</reference>
<dbReference type="GO" id="GO:0016853">
    <property type="term" value="F:isomerase activity"/>
    <property type="evidence" value="ECO:0007669"/>
    <property type="project" value="UniProtKB-KW"/>
</dbReference>
<protein>
    <submittedName>
        <fullName evidence="4">4-oxalomesaconate tautomerase</fullName>
    </submittedName>
</protein>
<comment type="caution">
    <text evidence="4">The sequence shown here is derived from an EMBL/GenBank/DDBJ whole genome shotgun (WGS) entry which is preliminary data.</text>
</comment>
<evidence type="ECO:0000256" key="2">
    <source>
        <dbReference type="ARBA" id="ARBA00023235"/>
    </source>
</evidence>
<feature type="compositionally biased region" description="Low complexity" evidence="3">
    <location>
        <begin position="1"/>
        <end position="12"/>
    </location>
</feature>
<dbReference type="EMBL" id="FNZM01000006">
    <property type="protein sequence ID" value="SEJ62152.1"/>
    <property type="molecule type" value="Genomic_DNA"/>
</dbReference>
<dbReference type="SUPFAM" id="SSF54506">
    <property type="entry name" value="Diaminopimelate epimerase-like"/>
    <property type="match status" value="2"/>
</dbReference>
<dbReference type="InterPro" id="IPR007400">
    <property type="entry name" value="PrpF-like"/>
</dbReference>
<organism evidence="4 5">
    <name type="scientific">Paraburkholderia tropica</name>
    <dbReference type="NCBI Taxonomy" id="92647"/>
    <lineage>
        <taxon>Bacteria</taxon>
        <taxon>Pseudomonadati</taxon>
        <taxon>Pseudomonadota</taxon>
        <taxon>Betaproteobacteria</taxon>
        <taxon>Burkholderiales</taxon>
        <taxon>Burkholderiaceae</taxon>
        <taxon>Paraburkholderia</taxon>
    </lineage>
</organism>
<dbReference type="PANTHER" id="PTHR43709">
    <property type="entry name" value="ACONITATE ISOMERASE-RELATED"/>
    <property type="match status" value="1"/>
</dbReference>
<dbReference type="Proteomes" id="UP000183529">
    <property type="component" value="Unassembled WGS sequence"/>
</dbReference>
<comment type="similarity">
    <text evidence="1">Belongs to the PrpF family.</text>
</comment>
<gene>
    <name evidence="4" type="ORF">SAMN05216550_106306</name>
</gene>
<evidence type="ECO:0000313" key="4">
    <source>
        <dbReference type="EMBL" id="SEJ62152.1"/>
    </source>
</evidence>
<dbReference type="Gene3D" id="3.10.310.10">
    <property type="entry name" value="Diaminopimelate Epimerase, Chain A, domain 1"/>
    <property type="match status" value="2"/>
</dbReference>
<evidence type="ECO:0000256" key="3">
    <source>
        <dbReference type="SAM" id="MobiDB-lite"/>
    </source>
</evidence>
<dbReference type="Pfam" id="PF04303">
    <property type="entry name" value="PrpF"/>
    <property type="match status" value="1"/>
</dbReference>